<dbReference type="Gene3D" id="3.40.50.10900">
    <property type="entry name" value="PAC-like subunit"/>
    <property type="match status" value="1"/>
</dbReference>
<sequence length="254" mass="27863">MEDVSIVELKQEDLEGATVIDGFPGVGLVGSITANYLINTLKLEQIGVMRSRHFPPLTVVHRGVPMSPVRIYAGQQVCKGDICDQIVVFVSEFSPQEKLIRPMASTMLDWVKKQKCARIISVEGFRSAEETEKEKEPEVYAIASTDSSRKLITENKDTVPFEYGTVSGISGVLLNEGSRDGIDVISLLTASREGMPDAGAGARVVKAIDNMILQIDLDPEPLKKEARELEKYVQSMRAQAPKDMQASSTQSYIG</sequence>
<gene>
    <name evidence="1" type="ORF">BEU04_02270</name>
</gene>
<protein>
    <recommendedName>
        <fullName evidence="3">Proteasome assembly chaperone family protein</fullName>
    </recommendedName>
</protein>
<dbReference type="Pfam" id="PF09754">
    <property type="entry name" value="PAC2"/>
    <property type="match status" value="1"/>
</dbReference>
<dbReference type="PANTHER" id="PTHR35610">
    <property type="entry name" value="3-ISOPROPYLMALATE DEHYDRATASE-RELATED"/>
    <property type="match status" value="1"/>
</dbReference>
<dbReference type="AlphaFoldDB" id="A0A1J5TNF5"/>
<evidence type="ECO:0008006" key="3">
    <source>
        <dbReference type="Google" id="ProtNLM"/>
    </source>
</evidence>
<evidence type="ECO:0000313" key="2">
    <source>
        <dbReference type="Proteomes" id="UP000183815"/>
    </source>
</evidence>
<evidence type="ECO:0000313" key="1">
    <source>
        <dbReference type="EMBL" id="OIR15220.1"/>
    </source>
</evidence>
<proteinExistence type="predicted"/>
<dbReference type="SUPFAM" id="SSF159659">
    <property type="entry name" value="Cgl1923-like"/>
    <property type="match status" value="1"/>
</dbReference>
<reference evidence="1 2" key="1">
    <citation type="submission" date="2016-08" db="EMBL/GenBank/DDBJ databases">
        <title>New Insights into Marine Group III Euryarchaeota, from dark to light.</title>
        <authorList>
            <person name="Haro-Moreno J.M."/>
            <person name="Rodriguez-Valera F."/>
            <person name="Lopez-Garcia P."/>
            <person name="Moreira D."/>
            <person name="Martin-Cuadrado A.B."/>
        </authorList>
    </citation>
    <scope>NUCLEOTIDE SEQUENCE [LARGE SCALE GENOMIC DNA]</scope>
    <source>
        <strain evidence="1">CG-Bathy1</strain>
    </source>
</reference>
<organism evidence="1 2">
    <name type="scientific">Marine Group III euryarchaeote CG-Bathy1</name>
    <dbReference type="NCBI Taxonomy" id="1889001"/>
    <lineage>
        <taxon>Archaea</taxon>
        <taxon>Methanobacteriati</taxon>
        <taxon>Thermoplasmatota</taxon>
        <taxon>Thermoplasmata</taxon>
        <taxon>Candidatus Thermoprofundales</taxon>
    </lineage>
</organism>
<comment type="caution">
    <text evidence="1">The sequence shown here is derived from an EMBL/GenBank/DDBJ whole genome shotgun (WGS) entry which is preliminary data.</text>
</comment>
<dbReference type="InterPro" id="IPR019151">
    <property type="entry name" value="Proteasome_assmbl_chaperone_2"/>
</dbReference>
<accession>A0A1J5TNF5</accession>
<dbReference type="PANTHER" id="PTHR35610:SF3">
    <property type="entry name" value="PROTEASOME ASSEMBLY CHAPERONE FAMILY PROTEIN"/>
    <property type="match status" value="1"/>
</dbReference>
<name>A0A1J5TNF5_9ARCH</name>
<dbReference type="Proteomes" id="UP000183815">
    <property type="component" value="Unassembled WGS sequence"/>
</dbReference>
<dbReference type="InterPro" id="IPR038389">
    <property type="entry name" value="PSMG2_sf"/>
</dbReference>
<dbReference type="EMBL" id="MIYU01000017">
    <property type="protein sequence ID" value="OIR15220.1"/>
    <property type="molecule type" value="Genomic_DNA"/>
</dbReference>